<feature type="repeat" description="TPR" evidence="1">
    <location>
        <begin position="69"/>
        <end position="102"/>
    </location>
</feature>
<dbReference type="InterPro" id="IPR041617">
    <property type="entry name" value="TPR_MalT"/>
</dbReference>
<dbReference type="InterPro" id="IPR019734">
    <property type="entry name" value="TPR_rpt"/>
</dbReference>
<dbReference type="PANTHER" id="PTHR10098">
    <property type="entry name" value="RAPSYN-RELATED"/>
    <property type="match status" value="1"/>
</dbReference>
<dbReference type="SUPFAM" id="SSF48452">
    <property type="entry name" value="TPR-like"/>
    <property type="match status" value="2"/>
</dbReference>
<dbReference type="Proteomes" id="UP001057702">
    <property type="component" value="Unassembled WGS sequence"/>
</dbReference>
<dbReference type="SMART" id="SM00028">
    <property type="entry name" value="TPR"/>
    <property type="match status" value="4"/>
</dbReference>
<dbReference type="EMBL" id="JANFNG010000013">
    <property type="protein sequence ID" value="MCQ4082487.1"/>
    <property type="molecule type" value="Genomic_DNA"/>
</dbReference>
<keyword evidence="4" id="KW-1185">Reference proteome</keyword>
<evidence type="ECO:0000313" key="3">
    <source>
        <dbReference type="EMBL" id="MCQ4082487.1"/>
    </source>
</evidence>
<sequence>MLRSDVDWVDSARTALQLAEKHGDLIGVAAMYSSLAIAANCRGDLRGSAKDFRHALKLYEEIDDLNGQSQSLVGLGDAIHKTGSLPDAASLFQRSLKLHPEPIRYHVIPVLDLAAVHRDMGDLPTAHRFAATSVDLAHRFDVGARVSTALTTLGSIECLIGQCPEALAHHQTALEISRQLADIRGEIDAMCGLAVALSHLGQHQDATEEANRVWLKLQDGAPRGYEERALTSITEVLLSAGDIQGAARLATEAFDIHRSEGHLLAETRTLLLLGKAQLKNGDQAAAQAHFRRGLEIAQRIQAAETKELALLIADEQ</sequence>
<dbReference type="PROSITE" id="PS50005">
    <property type="entry name" value="TPR"/>
    <property type="match status" value="1"/>
</dbReference>
<dbReference type="Pfam" id="PF17874">
    <property type="entry name" value="TPR_MalT"/>
    <property type="match status" value="1"/>
</dbReference>
<dbReference type="Gene3D" id="1.25.40.10">
    <property type="entry name" value="Tetratricopeptide repeat domain"/>
    <property type="match status" value="2"/>
</dbReference>
<name>A0ABT1PXU2_9ACTN</name>
<dbReference type="PANTHER" id="PTHR10098:SF108">
    <property type="entry name" value="TETRATRICOPEPTIDE REPEAT PROTEIN 28"/>
    <property type="match status" value="1"/>
</dbReference>
<feature type="domain" description="MalT-like TPR region" evidence="2">
    <location>
        <begin position="10"/>
        <end position="298"/>
    </location>
</feature>
<dbReference type="InterPro" id="IPR011990">
    <property type="entry name" value="TPR-like_helical_dom_sf"/>
</dbReference>
<proteinExistence type="predicted"/>
<evidence type="ECO:0000259" key="2">
    <source>
        <dbReference type="Pfam" id="PF17874"/>
    </source>
</evidence>
<comment type="caution">
    <text evidence="3">The sequence shown here is derived from an EMBL/GenBank/DDBJ whole genome shotgun (WGS) entry which is preliminary data.</text>
</comment>
<evidence type="ECO:0000256" key="1">
    <source>
        <dbReference type="PROSITE-ProRule" id="PRU00339"/>
    </source>
</evidence>
<dbReference type="RefSeq" id="WP_255921391.1">
    <property type="nucleotide sequence ID" value="NZ_JANFNG010000013.1"/>
</dbReference>
<organism evidence="3 4">
    <name type="scientific">Streptomyces humicola</name>
    <dbReference type="NCBI Taxonomy" id="2953240"/>
    <lineage>
        <taxon>Bacteria</taxon>
        <taxon>Bacillati</taxon>
        <taxon>Actinomycetota</taxon>
        <taxon>Actinomycetes</taxon>
        <taxon>Kitasatosporales</taxon>
        <taxon>Streptomycetaceae</taxon>
        <taxon>Streptomyces</taxon>
    </lineage>
</organism>
<evidence type="ECO:0000313" key="4">
    <source>
        <dbReference type="Proteomes" id="UP001057702"/>
    </source>
</evidence>
<reference evidence="3" key="1">
    <citation type="submission" date="2022-06" db="EMBL/GenBank/DDBJ databases">
        <title>Draft genome sequence of Streptomyces sp. RB6PN25 isolated from peat swamp forest in Thailand.</title>
        <authorList>
            <person name="Duangmal K."/>
            <person name="Klaysubun C."/>
        </authorList>
    </citation>
    <scope>NUCLEOTIDE SEQUENCE</scope>
    <source>
        <strain evidence="3">RB6PN25</strain>
    </source>
</reference>
<keyword evidence="1" id="KW-0802">TPR repeat</keyword>
<protein>
    <submittedName>
        <fullName evidence="3">Tetratricopeptide repeat protein</fullName>
    </submittedName>
</protein>
<gene>
    <name evidence="3" type="ORF">NGB36_18235</name>
</gene>
<accession>A0ABT1PXU2</accession>